<dbReference type="Proteomes" id="UP001333110">
    <property type="component" value="Unassembled WGS sequence"/>
</dbReference>
<evidence type="ECO:0000313" key="2">
    <source>
        <dbReference type="Proteomes" id="UP001333110"/>
    </source>
</evidence>
<evidence type="ECO:0000313" key="1">
    <source>
        <dbReference type="EMBL" id="KAK4806827.1"/>
    </source>
</evidence>
<reference evidence="1 2" key="1">
    <citation type="journal article" date="2023" name="J. Hered.">
        <title>Chromosome-level genome of the wood stork (Mycteria americana) provides insight into avian chromosome evolution.</title>
        <authorList>
            <person name="Flamio R. Jr."/>
            <person name="Ramstad K.M."/>
        </authorList>
    </citation>
    <scope>NUCLEOTIDE SEQUENCE [LARGE SCALE GENOMIC DNA]</scope>
    <source>
        <strain evidence="1">JAX WOST 10</strain>
    </source>
</reference>
<protein>
    <submittedName>
        <fullName evidence="1">Uncharacterized protein</fullName>
    </submittedName>
</protein>
<dbReference type="AlphaFoldDB" id="A0AAN7MZP6"/>
<proteinExistence type="predicted"/>
<sequence length="160" mass="17859">MLWGTVSKALQKSRYDGVWLGNYICQFPQDPGVHLLESNGLVYLQVPQVVSNLNFSYEGRDFVPLVPALRFGDLRDPVPMLDHPFGEEIFPNIQSKPPLVQLEAISSCPIACYLGEETDNHLATTSFQVVVESDTVSPQPPFLQAKQPQSPQPLLIRLLL</sequence>
<accession>A0AAN7MZP6</accession>
<organism evidence="1 2">
    <name type="scientific">Mycteria americana</name>
    <name type="common">Wood stork</name>
    <dbReference type="NCBI Taxonomy" id="33587"/>
    <lineage>
        <taxon>Eukaryota</taxon>
        <taxon>Metazoa</taxon>
        <taxon>Chordata</taxon>
        <taxon>Craniata</taxon>
        <taxon>Vertebrata</taxon>
        <taxon>Euteleostomi</taxon>
        <taxon>Archelosauria</taxon>
        <taxon>Archosauria</taxon>
        <taxon>Dinosauria</taxon>
        <taxon>Saurischia</taxon>
        <taxon>Theropoda</taxon>
        <taxon>Coelurosauria</taxon>
        <taxon>Aves</taxon>
        <taxon>Neognathae</taxon>
        <taxon>Neoaves</taxon>
        <taxon>Aequornithes</taxon>
        <taxon>Ciconiiformes</taxon>
        <taxon>Ciconiidae</taxon>
        <taxon>Mycteria</taxon>
    </lineage>
</organism>
<keyword evidence="2" id="KW-1185">Reference proteome</keyword>
<gene>
    <name evidence="1" type="ORF">QYF61_005623</name>
</gene>
<dbReference type="EMBL" id="JAUNZN010000033">
    <property type="protein sequence ID" value="KAK4806827.1"/>
    <property type="molecule type" value="Genomic_DNA"/>
</dbReference>
<comment type="caution">
    <text evidence="1">The sequence shown here is derived from an EMBL/GenBank/DDBJ whole genome shotgun (WGS) entry which is preliminary data.</text>
</comment>
<name>A0AAN7MZP6_MYCAM</name>